<protein>
    <recommendedName>
        <fullName evidence="3">HAT C-terminal dimerisation domain-containing protein</fullName>
    </recommendedName>
</protein>
<organism evidence="1 2">
    <name type="scientific">Artemia franciscana</name>
    <name type="common">Brine shrimp</name>
    <name type="synonym">Artemia sanfranciscana</name>
    <dbReference type="NCBI Taxonomy" id="6661"/>
    <lineage>
        <taxon>Eukaryota</taxon>
        <taxon>Metazoa</taxon>
        <taxon>Ecdysozoa</taxon>
        <taxon>Arthropoda</taxon>
        <taxon>Crustacea</taxon>
        <taxon>Branchiopoda</taxon>
        <taxon>Anostraca</taxon>
        <taxon>Artemiidae</taxon>
        <taxon>Artemia</taxon>
    </lineage>
</organism>
<comment type="caution">
    <text evidence="1">The sequence shown here is derived from an EMBL/GenBank/DDBJ whole genome shotgun (WGS) entry which is preliminary data.</text>
</comment>
<sequence>MEEECRKLVEVNWESLCGEEVTGSLESFWVLVLNFEDSLGRKPYLNIATAALSMTLAAKQRLCRTDFFSVMNMAKTKLRNRMQTEILNSILIVRCWLNNQNICCKNADLCTPTTTRFTSKMYEYSESTAEA</sequence>
<name>A0AA88I0J9_ARTSF</name>
<evidence type="ECO:0000313" key="1">
    <source>
        <dbReference type="EMBL" id="KAK2719360.1"/>
    </source>
</evidence>
<dbReference type="Proteomes" id="UP001187531">
    <property type="component" value="Unassembled WGS sequence"/>
</dbReference>
<reference evidence="1" key="1">
    <citation type="submission" date="2023-07" db="EMBL/GenBank/DDBJ databases">
        <title>Chromosome-level genome assembly of Artemia franciscana.</title>
        <authorList>
            <person name="Jo E."/>
        </authorList>
    </citation>
    <scope>NUCLEOTIDE SEQUENCE</scope>
    <source>
        <tissue evidence="1">Whole body</tissue>
    </source>
</reference>
<gene>
    <name evidence="1" type="ORF">QYM36_004993</name>
</gene>
<accession>A0AA88I0J9</accession>
<evidence type="ECO:0008006" key="3">
    <source>
        <dbReference type="Google" id="ProtNLM"/>
    </source>
</evidence>
<evidence type="ECO:0000313" key="2">
    <source>
        <dbReference type="Proteomes" id="UP001187531"/>
    </source>
</evidence>
<dbReference type="EMBL" id="JAVRJZ010000008">
    <property type="protein sequence ID" value="KAK2719360.1"/>
    <property type="molecule type" value="Genomic_DNA"/>
</dbReference>
<proteinExistence type="predicted"/>
<keyword evidence="2" id="KW-1185">Reference proteome</keyword>
<dbReference type="AlphaFoldDB" id="A0AA88I0J9"/>